<sequence length="52" mass="5738">MRRGVQRLYVGGHAFCSSWRLSGNRAVICTAGCAHGSSARIIIMRAKRMESQ</sequence>
<evidence type="ECO:0000313" key="2">
    <source>
        <dbReference type="Proteomes" id="UP000194153"/>
    </source>
</evidence>
<organism evidence="1 2">
    <name type="scientific">Geoanaerobacter pelophilus</name>
    <dbReference type="NCBI Taxonomy" id="60036"/>
    <lineage>
        <taxon>Bacteria</taxon>
        <taxon>Pseudomonadati</taxon>
        <taxon>Thermodesulfobacteriota</taxon>
        <taxon>Desulfuromonadia</taxon>
        <taxon>Geobacterales</taxon>
        <taxon>Geobacteraceae</taxon>
        <taxon>Geoanaerobacter</taxon>
    </lineage>
</organism>
<protein>
    <submittedName>
        <fullName evidence="1">Uncharacterized protein</fullName>
    </submittedName>
</protein>
<keyword evidence="2" id="KW-1185">Reference proteome</keyword>
<dbReference type="Proteomes" id="UP000194153">
    <property type="component" value="Unassembled WGS sequence"/>
</dbReference>
<proteinExistence type="predicted"/>
<comment type="caution">
    <text evidence="1">The sequence shown here is derived from an EMBL/GenBank/DDBJ whole genome shotgun (WGS) entry which is preliminary data.</text>
</comment>
<evidence type="ECO:0000313" key="1">
    <source>
        <dbReference type="EMBL" id="GAW66094.1"/>
    </source>
</evidence>
<name>A0ABQ0MG66_9BACT</name>
<reference evidence="2" key="1">
    <citation type="submission" date="2017-05" db="EMBL/GenBank/DDBJ databases">
        <title>Draft genome sequence of Geobacter pelophilus, a iron(III)-reducing bacteria.</title>
        <authorList>
            <person name="Aoyagi T."/>
            <person name="Koike H."/>
            <person name="Morita T."/>
            <person name="Sato Y."/>
            <person name="Habe H."/>
            <person name="Hori T."/>
        </authorList>
    </citation>
    <scope>NUCLEOTIDE SEQUENCE [LARGE SCALE GENOMIC DNA]</scope>
    <source>
        <strain evidence="2">Drf2</strain>
    </source>
</reference>
<dbReference type="EMBL" id="BDQG01000001">
    <property type="protein sequence ID" value="GAW66094.1"/>
    <property type="molecule type" value="Genomic_DNA"/>
</dbReference>
<accession>A0ABQ0MG66</accession>
<gene>
    <name evidence="1" type="ORF">GPEL0_01r1305</name>
</gene>